<accession>A0A4U5LP79</accession>
<dbReference type="AlphaFoldDB" id="A0A4U5LP79"/>
<proteinExistence type="predicted"/>
<organism evidence="1 2">
    <name type="scientific">Steinernema carpocapsae</name>
    <name type="common">Entomopathogenic nematode</name>
    <dbReference type="NCBI Taxonomy" id="34508"/>
    <lineage>
        <taxon>Eukaryota</taxon>
        <taxon>Metazoa</taxon>
        <taxon>Ecdysozoa</taxon>
        <taxon>Nematoda</taxon>
        <taxon>Chromadorea</taxon>
        <taxon>Rhabditida</taxon>
        <taxon>Tylenchina</taxon>
        <taxon>Panagrolaimomorpha</taxon>
        <taxon>Strongyloidoidea</taxon>
        <taxon>Steinernematidae</taxon>
        <taxon>Steinernema</taxon>
    </lineage>
</organism>
<reference evidence="1 2" key="1">
    <citation type="journal article" date="2015" name="Genome Biol.">
        <title>Comparative genomics of Steinernema reveals deeply conserved gene regulatory networks.</title>
        <authorList>
            <person name="Dillman A.R."/>
            <person name="Macchietto M."/>
            <person name="Porter C.F."/>
            <person name="Rogers A."/>
            <person name="Williams B."/>
            <person name="Antoshechkin I."/>
            <person name="Lee M.M."/>
            <person name="Goodwin Z."/>
            <person name="Lu X."/>
            <person name="Lewis E.E."/>
            <person name="Goodrich-Blair H."/>
            <person name="Stock S.P."/>
            <person name="Adams B.J."/>
            <person name="Sternberg P.W."/>
            <person name="Mortazavi A."/>
        </authorList>
    </citation>
    <scope>NUCLEOTIDE SEQUENCE [LARGE SCALE GENOMIC DNA]</scope>
    <source>
        <strain evidence="1 2">ALL</strain>
    </source>
</reference>
<reference evidence="1 2" key="2">
    <citation type="journal article" date="2019" name="G3 (Bethesda)">
        <title>Hybrid Assembly of the Genome of the Entomopathogenic Nematode Steinernema carpocapsae Identifies the X-Chromosome.</title>
        <authorList>
            <person name="Serra L."/>
            <person name="Macchietto M."/>
            <person name="Macias-Munoz A."/>
            <person name="McGill C.J."/>
            <person name="Rodriguez I.M."/>
            <person name="Rodriguez B."/>
            <person name="Murad R."/>
            <person name="Mortazavi A."/>
        </authorList>
    </citation>
    <scope>NUCLEOTIDE SEQUENCE [LARGE SCALE GENOMIC DNA]</scope>
    <source>
        <strain evidence="1 2">ALL</strain>
    </source>
</reference>
<keyword evidence="2" id="KW-1185">Reference proteome</keyword>
<dbReference type="EMBL" id="AZBU02000014">
    <property type="protein sequence ID" value="TKR57716.1"/>
    <property type="molecule type" value="Genomic_DNA"/>
</dbReference>
<evidence type="ECO:0000313" key="2">
    <source>
        <dbReference type="Proteomes" id="UP000298663"/>
    </source>
</evidence>
<evidence type="ECO:0000313" key="1">
    <source>
        <dbReference type="EMBL" id="TKR57716.1"/>
    </source>
</evidence>
<name>A0A4U5LP79_STECR</name>
<sequence length="112" mass="12424">MVSEEQFLMTHPLVGTVVHAIVGIAEESAVVAAKDGWRGEEEAEPEVDGRRNQPQIGLPAAEELLRQLVACYLQTTGSLPRVRNPCRLHTTKLNRVLLTLNPYDGIFTQKPH</sequence>
<dbReference type="Proteomes" id="UP000298663">
    <property type="component" value="Unassembled WGS sequence"/>
</dbReference>
<protein>
    <submittedName>
        <fullName evidence="1">Uncharacterized protein</fullName>
    </submittedName>
</protein>
<gene>
    <name evidence="1" type="ORF">L596_030381</name>
</gene>
<comment type="caution">
    <text evidence="1">The sequence shown here is derived from an EMBL/GenBank/DDBJ whole genome shotgun (WGS) entry which is preliminary data.</text>
</comment>